<name>A0ABP9PAK5_9ACTN</name>
<sequence length="289" mass="29836">MIIVTGATGHLGRGIVDHLLTRVGPDEVGVSVRDPDRAADLAERGVRVRRGDFGEPGSLPHAIEGARLLLVVSSNAAAYGGDPLAQHRAVIGAAVDAGVERVVYTSHQGAGAESAFPPCRDHAATETMLAESGLAWTALRHGFYASTALGVLGDPVPEVVTTPASGPVAWTTTDDLAVGDAEVLLRLRDDEPGWDGPTAPLTAAEALSPTDLARLASQVLGREVRHEVEDDDEALARLTSRGLPPGAAAMVVAIHQAARAGDLAATDPTLERLLGRPPTSVRDLLVAAG</sequence>
<dbReference type="PANTHER" id="PTHR47129:SF1">
    <property type="entry name" value="NMRA-LIKE DOMAIN-CONTAINING PROTEIN"/>
    <property type="match status" value="1"/>
</dbReference>
<keyword evidence="3" id="KW-1185">Reference proteome</keyword>
<feature type="domain" description="NAD(P)-binding" evidence="1">
    <location>
        <begin position="6"/>
        <end position="144"/>
    </location>
</feature>
<dbReference type="EMBL" id="BAABKG010000001">
    <property type="protein sequence ID" value="GAA5141923.1"/>
    <property type="molecule type" value="Genomic_DNA"/>
</dbReference>
<dbReference type="CDD" id="cd05269">
    <property type="entry name" value="TMR_SDR_a"/>
    <property type="match status" value="1"/>
</dbReference>
<comment type="caution">
    <text evidence="2">The sequence shown here is derived from an EMBL/GenBank/DDBJ whole genome shotgun (WGS) entry which is preliminary data.</text>
</comment>
<proteinExistence type="predicted"/>
<dbReference type="Proteomes" id="UP001500221">
    <property type="component" value="Unassembled WGS sequence"/>
</dbReference>
<dbReference type="InterPro" id="IPR036291">
    <property type="entry name" value="NAD(P)-bd_dom_sf"/>
</dbReference>
<dbReference type="Pfam" id="PF13460">
    <property type="entry name" value="NAD_binding_10"/>
    <property type="match status" value="1"/>
</dbReference>
<evidence type="ECO:0000313" key="2">
    <source>
        <dbReference type="EMBL" id="GAA5141923.1"/>
    </source>
</evidence>
<evidence type="ECO:0000259" key="1">
    <source>
        <dbReference type="Pfam" id="PF13460"/>
    </source>
</evidence>
<dbReference type="Gene3D" id="3.40.50.720">
    <property type="entry name" value="NAD(P)-binding Rossmann-like Domain"/>
    <property type="match status" value="1"/>
</dbReference>
<dbReference type="Gene3D" id="3.90.25.10">
    <property type="entry name" value="UDP-galactose 4-epimerase, domain 1"/>
    <property type="match status" value="1"/>
</dbReference>
<dbReference type="RefSeq" id="WP_345454106.1">
    <property type="nucleotide sequence ID" value="NZ_BAABKG010000001.1"/>
</dbReference>
<dbReference type="PANTHER" id="PTHR47129">
    <property type="entry name" value="QUINONE OXIDOREDUCTASE 2"/>
    <property type="match status" value="1"/>
</dbReference>
<evidence type="ECO:0000313" key="3">
    <source>
        <dbReference type="Proteomes" id="UP001500221"/>
    </source>
</evidence>
<dbReference type="SUPFAM" id="SSF51735">
    <property type="entry name" value="NAD(P)-binding Rossmann-fold domains"/>
    <property type="match status" value="1"/>
</dbReference>
<reference evidence="3" key="1">
    <citation type="journal article" date="2019" name="Int. J. Syst. Evol. Microbiol.">
        <title>The Global Catalogue of Microorganisms (GCM) 10K type strain sequencing project: providing services to taxonomists for standard genome sequencing and annotation.</title>
        <authorList>
            <consortium name="The Broad Institute Genomics Platform"/>
            <consortium name="The Broad Institute Genome Sequencing Center for Infectious Disease"/>
            <person name="Wu L."/>
            <person name="Ma J."/>
        </authorList>
    </citation>
    <scope>NUCLEOTIDE SEQUENCE [LARGE SCALE GENOMIC DNA]</scope>
    <source>
        <strain evidence="3">JCM 18459</strain>
    </source>
</reference>
<dbReference type="InterPro" id="IPR052718">
    <property type="entry name" value="NmrA-type_oxidoreductase"/>
</dbReference>
<accession>A0ABP9PAK5</accession>
<dbReference type="InterPro" id="IPR016040">
    <property type="entry name" value="NAD(P)-bd_dom"/>
</dbReference>
<protein>
    <submittedName>
        <fullName evidence="2">NAD(P)H-binding protein</fullName>
    </submittedName>
</protein>
<organism evidence="2 3">
    <name type="scientific">Nocardioides marinquilinus</name>
    <dbReference type="NCBI Taxonomy" id="1210400"/>
    <lineage>
        <taxon>Bacteria</taxon>
        <taxon>Bacillati</taxon>
        <taxon>Actinomycetota</taxon>
        <taxon>Actinomycetes</taxon>
        <taxon>Propionibacteriales</taxon>
        <taxon>Nocardioidaceae</taxon>
        <taxon>Nocardioides</taxon>
    </lineage>
</organism>
<gene>
    <name evidence="2" type="ORF">GCM10023340_04490</name>
</gene>